<evidence type="ECO:0000313" key="2">
    <source>
        <dbReference type="Proteomes" id="UP000006038"/>
    </source>
</evidence>
<accession>J3N5I2</accession>
<proteinExistence type="predicted"/>
<dbReference type="Proteomes" id="UP000006038">
    <property type="component" value="Chromosome 11"/>
</dbReference>
<reference evidence="1" key="1">
    <citation type="journal article" date="2013" name="Nat. Commun.">
        <title>Whole-genome sequencing of Oryza brachyantha reveals mechanisms underlying Oryza genome evolution.</title>
        <authorList>
            <person name="Chen J."/>
            <person name="Huang Q."/>
            <person name="Gao D."/>
            <person name="Wang J."/>
            <person name="Lang Y."/>
            <person name="Liu T."/>
            <person name="Li B."/>
            <person name="Bai Z."/>
            <person name="Luis Goicoechea J."/>
            <person name="Liang C."/>
            <person name="Chen C."/>
            <person name="Zhang W."/>
            <person name="Sun S."/>
            <person name="Liao Y."/>
            <person name="Zhang X."/>
            <person name="Yang L."/>
            <person name="Song C."/>
            <person name="Wang M."/>
            <person name="Shi J."/>
            <person name="Liu G."/>
            <person name="Liu J."/>
            <person name="Zhou H."/>
            <person name="Zhou W."/>
            <person name="Yu Q."/>
            <person name="An N."/>
            <person name="Chen Y."/>
            <person name="Cai Q."/>
            <person name="Wang B."/>
            <person name="Liu B."/>
            <person name="Min J."/>
            <person name="Huang Y."/>
            <person name="Wu H."/>
            <person name="Li Z."/>
            <person name="Zhang Y."/>
            <person name="Yin Y."/>
            <person name="Song W."/>
            <person name="Jiang J."/>
            <person name="Jackson S.A."/>
            <person name="Wing R.A."/>
            <person name="Wang J."/>
            <person name="Chen M."/>
        </authorList>
    </citation>
    <scope>NUCLEOTIDE SEQUENCE [LARGE SCALE GENOMIC DNA]</scope>
    <source>
        <strain evidence="1">cv. IRGC 101232</strain>
    </source>
</reference>
<dbReference type="Gramene" id="OB11G10680.1">
    <property type="protein sequence ID" value="OB11G10680.1"/>
    <property type="gene ID" value="OB11G10680"/>
</dbReference>
<keyword evidence="2" id="KW-1185">Reference proteome</keyword>
<dbReference type="EnsemblPlants" id="OB11G10680.1">
    <property type="protein sequence ID" value="OB11G10680.1"/>
    <property type="gene ID" value="OB11G10680"/>
</dbReference>
<evidence type="ECO:0000313" key="1">
    <source>
        <dbReference type="EnsemblPlants" id="OB11G10680.1"/>
    </source>
</evidence>
<protein>
    <submittedName>
        <fullName evidence="1">Uncharacterized protein</fullName>
    </submittedName>
</protein>
<dbReference type="AlphaFoldDB" id="J3N5I2"/>
<sequence>MLTPHLEGMLAALPALRPLMLPAAFLRQLQAVRLSAVVLAAELRLLTPLQQAEEGPAPPRA</sequence>
<dbReference type="HOGENOM" id="CLU_2926312_0_0_1"/>
<name>J3N5I2_ORYBR</name>
<reference evidence="1" key="2">
    <citation type="submission" date="2013-04" db="UniProtKB">
        <authorList>
            <consortium name="EnsemblPlants"/>
        </authorList>
    </citation>
    <scope>IDENTIFICATION</scope>
</reference>
<organism evidence="1">
    <name type="scientific">Oryza brachyantha</name>
    <name type="common">malo sina</name>
    <dbReference type="NCBI Taxonomy" id="4533"/>
    <lineage>
        <taxon>Eukaryota</taxon>
        <taxon>Viridiplantae</taxon>
        <taxon>Streptophyta</taxon>
        <taxon>Embryophyta</taxon>
        <taxon>Tracheophyta</taxon>
        <taxon>Spermatophyta</taxon>
        <taxon>Magnoliopsida</taxon>
        <taxon>Liliopsida</taxon>
        <taxon>Poales</taxon>
        <taxon>Poaceae</taxon>
        <taxon>BOP clade</taxon>
        <taxon>Oryzoideae</taxon>
        <taxon>Oryzeae</taxon>
        <taxon>Oryzinae</taxon>
        <taxon>Oryza</taxon>
    </lineage>
</organism>